<accession>A0A1H5UMH4</accession>
<dbReference type="Gene3D" id="3.10.450.50">
    <property type="match status" value="1"/>
</dbReference>
<evidence type="ECO:0000256" key="1">
    <source>
        <dbReference type="ARBA" id="ARBA00010839"/>
    </source>
</evidence>
<dbReference type="PANTHER" id="PTHR33747">
    <property type="entry name" value="UPF0225 PROTEIN SCO1677"/>
    <property type="match status" value="1"/>
</dbReference>
<dbReference type="SUPFAM" id="SSF54427">
    <property type="entry name" value="NTF2-like"/>
    <property type="match status" value="1"/>
</dbReference>
<organism evidence="4 5">
    <name type="scientific">Nitrosomonas ureae</name>
    <dbReference type="NCBI Taxonomy" id="44577"/>
    <lineage>
        <taxon>Bacteria</taxon>
        <taxon>Pseudomonadati</taxon>
        <taxon>Pseudomonadota</taxon>
        <taxon>Betaproteobacteria</taxon>
        <taxon>Nitrosomonadales</taxon>
        <taxon>Nitrosomonadaceae</taxon>
        <taxon>Nitrosomonas</taxon>
    </lineage>
</organism>
<dbReference type="Proteomes" id="UP000236753">
    <property type="component" value="Unassembled WGS sequence"/>
</dbReference>
<dbReference type="PANTHER" id="PTHR33747:SF1">
    <property type="entry name" value="ADENYLATE CYCLASE-ASSOCIATED CAP C-TERMINAL DOMAIN-CONTAINING PROTEIN"/>
    <property type="match status" value="1"/>
</dbReference>
<dbReference type="Pfam" id="PF17775">
    <property type="entry name" value="YchJ_M-like"/>
    <property type="match status" value="1"/>
</dbReference>
<dbReference type="EMBL" id="FNUX01000008">
    <property type="protein sequence ID" value="SEF76235.1"/>
    <property type="molecule type" value="Genomic_DNA"/>
</dbReference>
<evidence type="ECO:0000259" key="3">
    <source>
        <dbReference type="Pfam" id="PF17775"/>
    </source>
</evidence>
<evidence type="ECO:0000256" key="2">
    <source>
        <dbReference type="HAMAP-Rule" id="MF_00612"/>
    </source>
</evidence>
<feature type="domain" description="YchJ-like middle NTF2-like" evidence="3">
    <location>
        <begin position="39"/>
        <end position="133"/>
    </location>
</feature>
<protein>
    <recommendedName>
        <fullName evidence="2">UPF0225 protein SAMN05216334_10886</fullName>
    </recommendedName>
</protein>
<evidence type="ECO:0000313" key="4">
    <source>
        <dbReference type="EMBL" id="SEF76235.1"/>
    </source>
</evidence>
<proteinExistence type="inferred from homology"/>
<name>A0A1H5UMH4_9PROT</name>
<dbReference type="InterPro" id="IPR004027">
    <property type="entry name" value="SEC_C_motif"/>
</dbReference>
<evidence type="ECO:0000313" key="5">
    <source>
        <dbReference type="Proteomes" id="UP000236753"/>
    </source>
</evidence>
<gene>
    <name evidence="4" type="ORF">SAMN05216334_10886</name>
</gene>
<sequence length="141" mass="16270">MNTKAIHLETLTCSCPCGSSKQYADCCNRYLNLGELAATAEILMRSRYTAYTLNYEDYLLATWHRNTRPASLGIIDQLPKQWLGLVIKHHEQSTVNHAIVEFIARYKINGRAHRLHEISRFVREAEIWFYVDGDILKPGET</sequence>
<dbReference type="InterPro" id="IPR032710">
    <property type="entry name" value="NTF2-like_dom_sf"/>
</dbReference>
<reference evidence="4 5" key="1">
    <citation type="submission" date="2016-10" db="EMBL/GenBank/DDBJ databases">
        <authorList>
            <person name="de Groot N.N."/>
        </authorList>
    </citation>
    <scope>NUCLEOTIDE SEQUENCE [LARGE SCALE GENOMIC DNA]</scope>
    <source>
        <strain evidence="4 5">Nm13</strain>
    </source>
</reference>
<dbReference type="OrthoDB" id="21421at2"/>
<dbReference type="HAMAP" id="MF_00612">
    <property type="entry name" value="UPF0225"/>
    <property type="match status" value="1"/>
</dbReference>
<dbReference type="InterPro" id="IPR023006">
    <property type="entry name" value="YchJ-like"/>
</dbReference>
<dbReference type="Pfam" id="PF02810">
    <property type="entry name" value="SEC-C"/>
    <property type="match status" value="1"/>
</dbReference>
<dbReference type="InterPro" id="IPR048469">
    <property type="entry name" value="YchJ-like_M"/>
</dbReference>
<comment type="similarity">
    <text evidence="1 2">Belongs to the UPF0225 family.</text>
</comment>
<dbReference type="RefSeq" id="WP_103966254.1">
    <property type="nucleotide sequence ID" value="NZ_FNUX01000008.1"/>
</dbReference>
<dbReference type="AlphaFoldDB" id="A0A1H5UMH4"/>